<dbReference type="Gene3D" id="3.40.50.720">
    <property type="entry name" value="NAD(P)-binding Rossmann-like Domain"/>
    <property type="match status" value="1"/>
</dbReference>
<dbReference type="SMART" id="SM00822">
    <property type="entry name" value="PKS_KR"/>
    <property type="match status" value="1"/>
</dbReference>
<dbReference type="InterPro" id="IPR036291">
    <property type="entry name" value="NAD(P)-bd_dom_sf"/>
</dbReference>
<comment type="similarity">
    <text evidence="1">Belongs to the short-chain dehydrogenases/reductases (SDR) family.</text>
</comment>
<dbReference type="InterPro" id="IPR057326">
    <property type="entry name" value="KR_dom"/>
</dbReference>
<reference evidence="4" key="1">
    <citation type="journal article" date="2014" name="Int. J. Syst. Evol. Microbiol.">
        <title>Complete genome sequence of Corynebacterium casei LMG S-19264T (=DSM 44701T), isolated from a smear-ripened cheese.</title>
        <authorList>
            <consortium name="US DOE Joint Genome Institute (JGI-PGF)"/>
            <person name="Walter F."/>
            <person name="Albersmeier A."/>
            <person name="Kalinowski J."/>
            <person name="Ruckert C."/>
        </authorList>
    </citation>
    <scope>NUCLEOTIDE SEQUENCE</scope>
    <source>
        <strain evidence="4">CGMCC 1.10998</strain>
    </source>
</reference>
<dbReference type="PRINTS" id="PR00080">
    <property type="entry name" value="SDRFAMILY"/>
</dbReference>
<evidence type="ECO:0000313" key="5">
    <source>
        <dbReference type="Proteomes" id="UP000637423"/>
    </source>
</evidence>
<dbReference type="PANTHER" id="PTHR43639">
    <property type="entry name" value="OXIDOREDUCTASE, SHORT-CHAIN DEHYDROGENASE/REDUCTASE FAMILY (AFU_ORTHOLOGUE AFUA_5G02870)"/>
    <property type="match status" value="1"/>
</dbReference>
<evidence type="ECO:0000256" key="2">
    <source>
        <dbReference type="ARBA" id="ARBA00023002"/>
    </source>
</evidence>
<dbReference type="SUPFAM" id="SSF51735">
    <property type="entry name" value="NAD(P)-binding Rossmann-fold domains"/>
    <property type="match status" value="1"/>
</dbReference>
<proteinExistence type="inferred from homology"/>
<accession>A0A916XB25</accession>
<sequence length="251" mass="25360">MMTIATQIFSNKVALVTGGSRGIGAAIVRRLARDGAAVAFTYSSSPGPAQELAQAINAAGGRALAIKADSADAAAVQAAVAQTVAAYSGLDILVNNAGILLRGTLDEFSLENFDRMLAVNVRPVFVAAKAAAPHMKEGGRIITIGSVVAERSAFPGASIYSMTKSALVGMVRGLAIDLAPRGITVNNVQPGPTATDMNPADGPHADIITGLVPLGRLGKDDEIAGMVAYLAGPEAGFVTGASLTIDGGYLA</sequence>
<dbReference type="InterPro" id="IPR020904">
    <property type="entry name" value="Sc_DH/Rdtase_CS"/>
</dbReference>
<dbReference type="PANTHER" id="PTHR43639:SF1">
    <property type="entry name" value="SHORT-CHAIN DEHYDROGENASE_REDUCTASE FAMILY PROTEIN"/>
    <property type="match status" value="1"/>
</dbReference>
<gene>
    <name evidence="4" type="ORF">GCM10011396_04640</name>
</gene>
<dbReference type="PROSITE" id="PS00061">
    <property type="entry name" value="ADH_SHORT"/>
    <property type="match status" value="1"/>
</dbReference>
<name>A0A916XB25_9BURK</name>
<dbReference type="EMBL" id="BMED01000001">
    <property type="protein sequence ID" value="GGC60778.1"/>
    <property type="molecule type" value="Genomic_DNA"/>
</dbReference>
<protein>
    <submittedName>
        <fullName evidence="4">3-ketoacyl-ACP reductase</fullName>
    </submittedName>
</protein>
<dbReference type="FunFam" id="3.40.50.720:FF:000084">
    <property type="entry name" value="Short-chain dehydrogenase reductase"/>
    <property type="match status" value="1"/>
</dbReference>
<dbReference type="RefSeq" id="WP_371874487.1">
    <property type="nucleotide sequence ID" value="NZ_BMED01000001.1"/>
</dbReference>
<dbReference type="Pfam" id="PF13561">
    <property type="entry name" value="adh_short_C2"/>
    <property type="match status" value="1"/>
</dbReference>
<organism evidence="4 5">
    <name type="scientific">Undibacterium terreum</name>
    <dbReference type="NCBI Taxonomy" id="1224302"/>
    <lineage>
        <taxon>Bacteria</taxon>
        <taxon>Pseudomonadati</taxon>
        <taxon>Pseudomonadota</taxon>
        <taxon>Betaproteobacteria</taxon>
        <taxon>Burkholderiales</taxon>
        <taxon>Oxalobacteraceae</taxon>
        <taxon>Undibacterium</taxon>
    </lineage>
</organism>
<dbReference type="AlphaFoldDB" id="A0A916XB25"/>
<reference evidence="4" key="2">
    <citation type="submission" date="2020-09" db="EMBL/GenBank/DDBJ databases">
        <authorList>
            <person name="Sun Q."/>
            <person name="Zhou Y."/>
        </authorList>
    </citation>
    <scope>NUCLEOTIDE SEQUENCE</scope>
    <source>
        <strain evidence="4">CGMCC 1.10998</strain>
    </source>
</reference>
<keyword evidence="5" id="KW-1185">Reference proteome</keyword>
<dbReference type="GO" id="GO:0016491">
    <property type="term" value="F:oxidoreductase activity"/>
    <property type="evidence" value="ECO:0007669"/>
    <property type="project" value="UniProtKB-KW"/>
</dbReference>
<keyword evidence="2" id="KW-0560">Oxidoreductase</keyword>
<dbReference type="InterPro" id="IPR002347">
    <property type="entry name" value="SDR_fam"/>
</dbReference>
<evidence type="ECO:0000256" key="1">
    <source>
        <dbReference type="ARBA" id="ARBA00006484"/>
    </source>
</evidence>
<comment type="caution">
    <text evidence="4">The sequence shown here is derived from an EMBL/GenBank/DDBJ whole genome shotgun (WGS) entry which is preliminary data.</text>
</comment>
<feature type="domain" description="Ketoreductase" evidence="3">
    <location>
        <begin position="12"/>
        <end position="182"/>
    </location>
</feature>
<evidence type="ECO:0000313" key="4">
    <source>
        <dbReference type="EMBL" id="GGC60778.1"/>
    </source>
</evidence>
<dbReference type="PRINTS" id="PR00081">
    <property type="entry name" value="GDHRDH"/>
</dbReference>
<dbReference type="Proteomes" id="UP000637423">
    <property type="component" value="Unassembled WGS sequence"/>
</dbReference>
<evidence type="ECO:0000259" key="3">
    <source>
        <dbReference type="SMART" id="SM00822"/>
    </source>
</evidence>